<evidence type="ECO:0000256" key="1">
    <source>
        <dbReference type="ARBA" id="ARBA00004502"/>
    </source>
</evidence>
<sequence>MAEVEKVSLEASVGSKGGYYTYFTENSYVRQASDTYEKTKKFHPLLDSTLSNVEGRMGSVRDYATEKASYGYENYCVQPKNALHSYYNSGAERTRSALETSKNAVVMGGTLGIGAAVVLTQFSLSLSAGGAALVLGGVGAAQNAGTKTLASIKSAEKAFENRIYTVIENAQRLAMVPVDKMTESSNALLDILDTLVERTLAVEIKSQSEASVRERVAGLAAAIVHALTLKAHTSVIDPVTGQINVLTEKLSKSLVLVDVVRSKQEWVVEKVEELSVSVSDLKAQLEKEALHYRQKPEEVLMNSIRATSSQLQQRLEGLREKGQLVFGDGSRVDGVVEYLKNLDKNLGEAENVYKVRDEVISEARQRIGEITAWTTNMLLSPFVFHKNMKAIFSPYFLIYYLFGESNMISGDVWQFEAEDLQFQRLLFEAEEKENVPWRPTTLF</sequence>
<dbReference type="Pfam" id="PF03036">
    <property type="entry name" value="Perilipin"/>
    <property type="match status" value="1"/>
</dbReference>
<dbReference type="GO" id="GO:0005811">
    <property type="term" value="C:lipid droplet"/>
    <property type="evidence" value="ECO:0007669"/>
    <property type="project" value="UniProtKB-SubCell"/>
</dbReference>
<organism evidence="4 5">
    <name type="scientific">Caenorhabditis auriculariae</name>
    <dbReference type="NCBI Taxonomy" id="2777116"/>
    <lineage>
        <taxon>Eukaryota</taxon>
        <taxon>Metazoa</taxon>
        <taxon>Ecdysozoa</taxon>
        <taxon>Nematoda</taxon>
        <taxon>Chromadorea</taxon>
        <taxon>Rhabditida</taxon>
        <taxon>Rhabditina</taxon>
        <taxon>Rhabditomorpha</taxon>
        <taxon>Rhabditoidea</taxon>
        <taxon>Rhabditidae</taxon>
        <taxon>Peloderinae</taxon>
        <taxon>Caenorhabditis</taxon>
    </lineage>
</organism>
<dbReference type="EMBL" id="CAJGYM010000001">
    <property type="protein sequence ID" value="CAD6184217.1"/>
    <property type="molecule type" value="Genomic_DNA"/>
</dbReference>
<comment type="similarity">
    <text evidence="2">Belongs to the perilipin family.</text>
</comment>
<evidence type="ECO:0000313" key="5">
    <source>
        <dbReference type="Proteomes" id="UP000835052"/>
    </source>
</evidence>
<evidence type="ECO:0000256" key="2">
    <source>
        <dbReference type="ARBA" id="ARBA00006311"/>
    </source>
</evidence>
<gene>
    <name evidence="4" type="ORF">CAUJ_LOCUS136</name>
</gene>
<comment type="subcellular location">
    <subcellularLocation>
        <location evidence="1">Lipid droplet</location>
    </subcellularLocation>
</comment>
<evidence type="ECO:0000313" key="4">
    <source>
        <dbReference type="EMBL" id="CAD6184217.1"/>
    </source>
</evidence>
<accession>A0A8S1GLZ5</accession>
<keyword evidence="5" id="KW-1185">Reference proteome</keyword>
<name>A0A8S1GLZ5_9PELO</name>
<reference evidence="4" key="1">
    <citation type="submission" date="2020-10" db="EMBL/GenBank/DDBJ databases">
        <authorList>
            <person name="Kikuchi T."/>
        </authorList>
    </citation>
    <scope>NUCLEOTIDE SEQUENCE</scope>
    <source>
        <strain evidence="4">NKZ352</strain>
    </source>
</reference>
<dbReference type="Proteomes" id="UP000835052">
    <property type="component" value="Unassembled WGS sequence"/>
</dbReference>
<dbReference type="OrthoDB" id="5869556at2759"/>
<protein>
    <submittedName>
        <fullName evidence="4">Uncharacterized protein</fullName>
    </submittedName>
</protein>
<comment type="caution">
    <text evidence="4">The sequence shown here is derived from an EMBL/GenBank/DDBJ whole genome shotgun (WGS) entry which is preliminary data.</text>
</comment>
<evidence type="ECO:0000256" key="3">
    <source>
        <dbReference type="ARBA" id="ARBA00022677"/>
    </source>
</evidence>
<dbReference type="InterPro" id="IPR004279">
    <property type="entry name" value="Perilipin"/>
</dbReference>
<keyword evidence="3" id="KW-0551">Lipid droplet</keyword>
<dbReference type="AlphaFoldDB" id="A0A8S1GLZ5"/>
<proteinExistence type="inferred from homology"/>